<dbReference type="PROSITE" id="PS50977">
    <property type="entry name" value="HTH_TETR_2"/>
    <property type="match status" value="1"/>
</dbReference>
<dbReference type="PRINTS" id="PR00455">
    <property type="entry name" value="HTHTETR"/>
</dbReference>
<dbReference type="GO" id="GO:0003700">
    <property type="term" value="F:DNA-binding transcription factor activity"/>
    <property type="evidence" value="ECO:0007669"/>
    <property type="project" value="TreeGrafter"/>
</dbReference>
<dbReference type="Gene3D" id="1.10.357.10">
    <property type="entry name" value="Tetracycline Repressor, domain 2"/>
    <property type="match status" value="1"/>
</dbReference>
<dbReference type="InterPro" id="IPR009057">
    <property type="entry name" value="Homeodomain-like_sf"/>
</dbReference>
<dbReference type="InterPro" id="IPR050109">
    <property type="entry name" value="HTH-type_TetR-like_transc_reg"/>
</dbReference>
<dbReference type="SUPFAM" id="SSF46689">
    <property type="entry name" value="Homeodomain-like"/>
    <property type="match status" value="1"/>
</dbReference>
<dbReference type="InterPro" id="IPR036271">
    <property type="entry name" value="Tet_transcr_reg_TetR-rel_C_sf"/>
</dbReference>
<dbReference type="PANTHER" id="PTHR30055">
    <property type="entry name" value="HTH-TYPE TRANSCRIPTIONAL REGULATOR RUTR"/>
    <property type="match status" value="1"/>
</dbReference>
<comment type="caution">
    <text evidence="6">The sequence shown here is derived from an EMBL/GenBank/DDBJ whole genome shotgun (WGS) entry which is preliminary data.</text>
</comment>
<organism evidence="6 7">
    <name type="scientific">Nocardioides oleivorans</name>
    <dbReference type="NCBI Taxonomy" id="273676"/>
    <lineage>
        <taxon>Bacteria</taxon>
        <taxon>Bacillati</taxon>
        <taxon>Actinomycetota</taxon>
        <taxon>Actinomycetes</taxon>
        <taxon>Propionibacteriales</taxon>
        <taxon>Nocardioidaceae</taxon>
        <taxon>Nocardioides</taxon>
    </lineage>
</organism>
<evidence type="ECO:0000256" key="3">
    <source>
        <dbReference type="ARBA" id="ARBA00023163"/>
    </source>
</evidence>
<protein>
    <submittedName>
        <fullName evidence="6">TetR/AcrR family transcriptional regulator</fullName>
    </submittedName>
</protein>
<reference evidence="6 7" key="1">
    <citation type="submission" date="2019-01" db="EMBL/GenBank/DDBJ databases">
        <title>Novel species of Nocardioides.</title>
        <authorList>
            <person name="Liu Q."/>
            <person name="Xin Y.-H."/>
        </authorList>
    </citation>
    <scope>NUCLEOTIDE SEQUENCE [LARGE SCALE GENOMIC DNA]</scope>
    <source>
        <strain evidence="6 7">CGMCC 4.6882</strain>
    </source>
</reference>
<proteinExistence type="predicted"/>
<gene>
    <name evidence="6" type="ORF">EUA93_08895</name>
</gene>
<sequence>MPTERKARTYDASARRAAAEQTRARVLGAAHDLFVSGGYAATSVSEIARQAGVSVDTVYTAVGRKPQLLLTVVDMVLASSSQPLPATERDYVQEIRRAEGARRKLETYAAALARLMPTISPLLLALRDAGLTDPECAQAWRHITERRATNMLQLAADLRVTGEVRDDLTDQDIADLVWSTNSPEWFAAYTSRGRTPEQYAAALGDVWSRTLLNG</sequence>
<feature type="DNA-binding region" description="H-T-H motif" evidence="4">
    <location>
        <begin position="43"/>
        <end position="62"/>
    </location>
</feature>
<name>A0A4Q2S296_9ACTN</name>
<evidence type="ECO:0000313" key="7">
    <source>
        <dbReference type="Proteomes" id="UP000294071"/>
    </source>
</evidence>
<feature type="domain" description="HTH tetR-type" evidence="5">
    <location>
        <begin position="20"/>
        <end position="80"/>
    </location>
</feature>
<dbReference type="Pfam" id="PF00440">
    <property type="entry name" value="TetR_N"/>
    <property type="match status" value="1"/>
</dbReference>
<dbReference type="RefSeq" id="WP_129399800.1">
    <property type="nucleotide sequence ID" value="NZ_SDWT01000001.1"/>
</dbReference>
<accession>A0A4Q2S296</accession>
<keyword evidence="7" id="KW-1185">Reference proteome</keyword>
<keyword evidence="3" id="KW-0804">Transcription</keyword>
<evidence type="ECO:0000313" key="6">
    <source>
        <dbReference type="EMBL" id="RYB94449.1"/>
    </source>
</evidence>
<dbReference type="Proteomes" id="UP000294071">
    <property type="component" value="Unassembled WGS sequence"/>
</dbReference>
<evidence type="ECO:0000259" key="5">
    <source>
        <dbReference type="PROSITE" id="PS50977"/>
    </source>
</evidence>
<dbReference type="PANTHER" id="PTHR30055:SF234">
    <property type="entry name" value="HTH-TYPE TRANSCRIPTIONAL REGULATOR BETI"/>
    <property type="match status" value="1"/>
</dbReference>
<evidence type="ECO:0000256" key="2">
    <source>
        <dbReference type="ARBA" id="ARBA00023125"/>
    </source>
</evidence>
<evidence type="ECO:0000256" key="1">
    <source>
        <dbReference type="ARBA" id="ARBA00023015"/>
    </source>
</evidence>
<dbReference type="OrthoDB" id="4823039at2"/>
<dbReference type="SUPFAM" id="SSF48498">
    <property type="entry name" value="Tetracyclin repressor-like, C-terminal domain"/>
    <property type="match status" value="1"/>
</dbReference>
<evidence type="ECO:0000256" key="4">
    <source>
        <dbReference type="PROSITE-ProRule" id="PRU00335"/>
    </source>
</evidence>
<dbReference type="Gene3D" id="1.10.10.60">
    <property type="entry name" value="Homeodomain-like"/>
    <property type="match status" value="1"/>
</dbReference>
<dbReference type="EMBL" id="SDWT01000001">
    <property type="protein sequence ID" value="RYB94449.1"/>
    <property type="molecule type" value="Genomic_DNA"/>
</dbReference>
<keyword evidence="1" id="KW-0805">Transcription regulation</keyword>
<dbReference type="InterPro" id="IPR001647">
    <property type="entry name" value="HTH_TetR"/>
</dbReference>
<keyword evidence="2 4" id="KW-0238">DNA-binding</keyword>
<dbReference type="GO" id="GO:0000976">
    <property type="term" value="F:transcription cis-regulatory region binding"/>
    <property type="evidence" value="ECO:0007669"/>
    <property type="project" value="TreeGrafter"/>
</dbReference>
<dbReference type="AlphaFoldDB" id="A0A4Q2S296"/>